<protein>
    <submittedName>
        <fullName evidence="1">GRAS family transcription factor family protein</fullName>
    </submittedName>
</protein>
<gene>
    <name evidence="1" type="ORF">STAS_27786</name>
</gene>
<dbReference type="AlphaFoldDB" id="A0A5A7QZG3"/>
<evidence type="ECO:0000313" key="2">
    <source>
        <dbReference type="Proteomes" id="UP000325081"/>
    </source>
</evidence>
<reference evidence="2" key="1">
    <citation type="journal article" date="2019" name="Curr. Biol.">
        <title>Genome Sequence of Striga asiatica Provides Insight into the Evolution of Plant Parasitism.</title>
        <authorList>
            <person name="Yoshida S."/>
            <person name="Kim S."/>
            <person name="Wafula E.K."/>
            <person name="Tanskanen J."/>
            <person name="Kim Y.M."/>
            <person name="Honaas L."/>
            <person name="Yang Z."/>
            <person name="Spallek T."/>
            <person name="Conn C.E."/>
            <person name="Ichihashi Y."/>
            <person name="Cheong K."/>
            <person name="Cui S."/>
            <person name="Der J.P."/>
            <person name="Gundlach H."/>
            <person name="Jiao Y."/>
            <person name="Hori C."/>
            <person name="Ishida J.K."/>
            <person name="Kasahara H."/>
            <person name="Kiba T."/>
            <person name="Kim M.S."/>
            <person name="Koo N."/>
            <person name="Laohavisit A."/>
            <person name="Lee Y.H."/>
            <person name="Lumba S."/>
            <person name="McCourt P."/>
            <person name="Mortimer J.C."/>
            <person name="Mutuku J.M."/>
            <person name="Nomura T."/>
            <person name="Sasaki-Sekimoto Y."/>
            <person name="Seto Y."/>
            <person name="Wang Y."/>
            <person name="Wakatake T."/>
            <person name="Sakakibara H."/>
            <person name="Demura T."/>
            <person name="Yamaguchi S."/>
            <person name="Yoneyama K."/>
            <person name="Manabe R.I."/>
            <person name="Nelson D.C."/>
            <person name="Schulman A.H."/>
            <person name="Timko M.P."/>
            <person name="dePamphilis C.W."/>
            <person name="Choi D."/>
            <person name="Shirasu K."/>
        </authorList>
    </citation>
    <scope>NUCLEOTIDE SEQUENCE [LARGE SCALE GENOMIC DNA]</scope>
    <source>
        <strain evidence="2">cv. UVA1</strain>
    </source>
</reference>
<accession>A0A5A7QZG3</accession>
<organism evidence="1 2">
    <name type="scientific">Striga asiatica</name>
    <name type="common">Asiatic witchweed</name>
    <name type="synonym">Buchnera asiatica</name>
    <dbReference type="NCBI Taxonomy" id="4170"/>
    <lineage>
        <taxon>Eukaryota</taxon>
        <taxon>Viridiplantae</taxon>
        <taxon>Streptophyta</taxon>
        <taxon>Embryophyta</taxon>
        <taxon>Tracheophyta</taxon>
        <taxon>Spermatophyta</taxon>
        <taxon>Magnoliopsida</taxon>
        <taxon>eudicotyledons</taxon>
        <taxon>Gunneridae</taxon>
        <taxon>Pentapetalae</taxon>
        <taxon>asterids</taxon>
        <taxon>lamiids</taxon>
        <taxon>Lamiales</taxon>
        <taxon>Orobanchaceae</taxon>
        <taxon>Buchnereae</taxon>
        <taxon>Striga</taxon>
    </lineage>
</organism>
<sequence length="225" mass="23827">MSFTWEKQLGSKPYGSNQHVLCKSPIVHVDQKDELKKVLAKKPKNQWSYTLVLQFTLLKNIVITTTIPSSPSPHIYKPSPPSTKHHSCVPCSTILPSCTTPILSTPLTVASLCATTTVVLPLITLSSASCKTSSDSASNALVASSKSKIAGFFKTALAIAILCLCPPESCTPFSPTCVSYPRGSPVTKTCAFAALAASTTSPSVAPSFPYAIFSKMLPENKTGSC</sequence>
<dbReference type="EMBL" id="BKCP01009292">
    <property type="protein sequence ID" value="GER50478.1"/>
    <property type="molecule type" value="Genomic_DNA"/>
</dbReference>
<dbReference type="Proteomes" id="UP000325081">
    <property type="component" value="Unassembled WGS sequence"/>
</dbReference>
<dbReference type="OrthoDB" id="10346991at2759"/>
<comment type="caution">
    <text evidence="1">The sequence shown here is derived from an EMBL/GenBank/DDBJ whole genome shotgun (WGS) entry which is preliminary data.</text>
</comment>
<keyword evidence="2" id="KW-1185">Reference proteome</keyword>
<name>A0A5A7QZG3_STRAF</name>
<proteinExistence type="predicted"/>
<evidence type="ECO:0000313" key="1">
    <source>
        <dbReference type="EMBL" id="GER50478.1"/>
    </source>
</evidence>